<evidence type="ECO:0000313" key="3">
    <source>
        <dbReference type="Proteomes" id="UP001159363"/>
    </source>
</evidence>
<sequence length="477" mass="53472">MTRGSGNVVALCSSNKNKLQLRFLAWGQPRGRSTDAACVGTARCQLAEATMLHAAYGRAVLGGEKQTRGRTKKKGAQQKPPPRHGRGVELWTCRVREREKKPTLSRQARSTDYLCARDASRARKPTLARETGSSSDPPASHTEPSSGRAPSYAPCDANAPKGGKWVRVLAHTSCIKTVRQLRSVDRARRYSGDSHSGGHWLDSLFGHRDCGFTYMVFRTRSMRMFVWYTLPKAMAYRFSVPVSLRNLPVSKDHAVDETSTPSRLFLLCVACMLRRTYKRKSKCTTIERITRQGNNSPLCNLPQKPQLFQCLHVLQTTPLAYEGEVRRVWRSAGMKGWKEREIPEKTRRPAAIRERPRWGNRDCIVVRPPASHLGEPGSISGGAAAGFSQAGIVSDDAAGWPVFSGVFRFPSPFIPALLHTHLASQDHDTKSRPNLFTHNCYCCRDCFCVQLACKCQVAEERRRRRVWPLEGRLVGQR</sequence>
<protein>
    <submittedName>
        <fullName evidence="2">Uncharacterized protein</fullName>
    </submittedName>
</protein>
<evidence type="ECO:0000313" key="2">
    <source>
        <dbReference type="EMBL" id="KAJ8875728.1"/>
    </source>
</evidence>
<comment type="caution">
    <text evidence="2">The sequence shown here is derived from an EMBL/GenBank/DDBJ whole genome shotgun (WGS) entry which is preliminary data.</text>
</comment>
<feature type="region of interest" description="Disordered" evidence="1">
    <location>
        <begin position="63"/>
        <end position="89"/>
    </location>
</feature>
<feature type="compositionally biased region" description="Polar residues" evidence="1">
    <location>
        <begin position="131"/>
        <end position="145"/>
    </location>
</feature>
<keyword evidence="3" id="KW-1185">Reference proteome</keyword>
<name>A0ABQ9GUK8_9NEOP</name>
<dbReference type="EMBL" id="JARBHB010000009">
    <property type="protein sequence ID" value="KAJ8875728.1"/>
    <property type="molecule type" value="Genomic_DNA"/>
</dbReference>
<reference evidence="2 3" key="1">
    <citation type="submission" date="2023-02" db="EMBL/GenBank/DDBJ databases">
        <title>LHISI_Scaffold_Assembly.</title>
        <authorList>
            <person name="Stuart O.P."/>
            <person name="Cleave R."/>
            <person name="Magrath M.J.L."/>
            <person name="Mikheyev A.S."/>
        </authorList>
    </citation>
    <scope>NUCLEOTIDE SEQUENCE [LARGE SCALE GENOMIC DNA]</scope>
    <source>
        <strain evidence="2">Daus_M_001</strain>
        <tissue evidence="2">Leg muscle</tissue>
    </source>
</reference>
<gene>
    <name evidence="2" type="ORF">PR048_023627</name>
</gene>
<feature type="region of interest" description="Disordered" evidence="1">
    <location>
        <begin position="121"/>
        <end position="155"/>
    </location>
</feature>
<organism evidence="2 3">
    <name type="scientific">Dryococelus australis</name>
    <dbReference type="NCBI Taxonomy" id="614101"/>
    <lineage>
        <taxon>Eukaryota</taxon>
        <taxon>Metazoa</taxon>
        <taxon>Ecdysozoa</taxon>
        <taxon>Arthropoda</taxon>
        <taxon>Hexapoda</taxon>
        <taxon>Insecta</taxon>
        <taxon>Pterygota</taxon>
        <taxon>Neoptera</taxon>
        <taxon>Polyneoptera</taxon>
        <taxon>Phasmatodea</taxon>
        <taxon>Verophasmatodea</taxon>
        <taxon>Anareolatae</taxon>
        <taxon>Phasmatidae</taxon>
        <taxon>Eurycanthinae</taxon>
        <taxon>Dryococelus</taxon>
    </lineage>
</organism>
<dbReference type="Proteomes" id="UP001159363">
    <property type="component" value="Chromosome 8"/>
</dbReference>
<evidence type="ECO:0000256" key="1">
    <source>
        <dbReference type="SAM" id="MobiDB-lite"/>
    </source>
</evidence>
<proteinExistence type="predicted"/>
<accession>A0ABQ9GUK8</accession>
<feature type="compositionally biased region" description="Basic residues" evidence="1">
    <location>
        <begin position="68"/>
        <end position="85"/>
    </location>
</feature>